<reference evidence="1 2" key="1">
    <citation type="submission" date="2019-03" db="EMBL/GenBank/DDBJ databases">
        <title>Genomic Encyclopedia of Type Strains, Phase IV (KMG-IV): sequencing the most valuable type-strain genomes for metagenomic binning, comparative biology and taxonomic classification.</title>
        <authorList>
            <person name="Goeker M."/>
        </authorList>
    </citation>
    <scope>NUCLEOTIDE SEQUENCE [LARGE SCALE GENOMIC DNA]</scope>
    <source>
        <strain evidence="1 2">DSM 45934</strain>
    </source>
</reference>
<evidence type="ECO:0000313" key="1">
    <source>
        <dbReference type="EMBL" id="TCO56782.1"/>
    </source>
</evidence>
<evidence type="ECO:0000313" key="2">
    <source>
        <dbReference type="Proteomes" id="UP000295680"/>
    </source>
</evidence>
<dbReference type="EMBL" id="SLWS01000006">
    <property type="protein sequence ID" value="TCO56782.1"/>
    <property type="molecule type" value="Genomic_DNA"/>
</dbReference>
<accession>A0A4R2JEY6</accession>
<gene>
    <name evidence="1" type="ORF">EV192_106257</name>
</gene>
<sequence>MCGSERPNNERGTLLELVQHIIIYHTMGHFVALNQLLSEAPSFRWMAGCEGRERDWFLEAVRRAEIQHQDVANREYLFTALTADDAAEEMGMHSDERVTCRNCRNWADHAH</sequence>
<keyword evidence="2" id="KW-1185">Reference proteome</keyword>
<comment type="caution">
    <text evidence="1">The sequence shown here is derived from an EMBL/GenBank/DDBJ whole genome shotgun (WGS) entry which is preliminary data.</text>
</comment>
<protein>
    <submittedName>
        <fullName evidence="1">Uncharacterized protein</fullName>
    </submittedName>
</protein>
<dbReference type="AlphaFoldDB" id="A0A4R2JEY6"/>
<organism evidence="1 2">
    <name type="scientific">Actinocrispum wychmicini</name>
    <dbReference type="NCBI Taxonomy" id="1213861"/>
    <lineage>
        <taxon>Bacteria</taxon>
        <taxon>Bacillati</taxon>
        <taxon>Actinomycetota</taxon>
        <taxon>Actinomycetes</taxon>
        <taxon>Pseudonocardiales</taxon>
        <taxon>Pseudonocardiaceae</taxon>
        <taxon>Actinocrispum</taxon>
    </lineage>
</organism>
<dbReference type="Proteomes" id="UP000295680">
    <property type="component" value="Unassembled WGS sequence"/>
</dbReference>
<name>A0A4R2JEY6_9PSEU</name>
<proteinExistence type="predicted"/>